<protein>
    <submittedName>
        <fullName evidence="1">Uncharacterized protein</fullName>
    </submittedName>
</protein>
<evidence type="ECO:0000313" key="2">
    <source>
        <dbReference type="Proteomes" id="UP000569914"/>
    </source>
</evidence>
<dbReference type="Gene3D" id="3.40.50.880">
    <property type="match status" value="1"/>
</dbReference>
<dbReference type="AlphaFoldDB" id="A0A7Y9I4D1"/>
<dbReference type="EMBL" id="JACCBU010000001">
    <property type="protein sequence ID" value="NYE69816.1"/>
    <property type="molecule type" value="Genomic_DNA"/>
</dbReference>
<keyword evidence="2" id="KW-1185">Reference proteome</keyword>
<dbReference type="InterPro" id="IPR011330">
    <property type="entry name" value="Glyco_hydro/deAcase_b/a-brl"/>
</dbReference>
<organism evidence="1 2">
    <name type="scientific">Microlunatus parietis</name>
    <dbReference type="NCBI Taxonomy" id="682979"/>
    <lineage>
        <taxon>Bacteria</taxon>
        <taxon>Bacillati</taxon>
        <taxon>Actinomycetota</taxon>
        <taxon>Actinomycetes</taxon>
        <taxon>Propionibacteriales</taxon>
        <taxon>Propionibacteriaceae</taxon>
        <taxon>Microlunatus</taxon>
    </lineage>
</organism>
<sequence>MSRSQSPVQLPAARLGVVIDEQATRAAHAAGDDAWWLYATEVLGHAGLDHARLGSVPTQLDDLDVLIIASPQRVAAESVRALEGWVAGGGTLIITAVVPELDGLAGVVVGPARVEDTVTLADDPSWTTRPELPLRGIGGRALEPADGAEVLAGWSDGAAAVVRKRHGDGTVISYGVDLWRTIVTIQQGYPVTGDGKPAPDGTAPIDDGILKCEDGMALDYGDRVLPPGEPEVAADFTHSYPPPSAVPIFSAAQADQWWITLLQQIWAAHDHRRQASAWLHYWPAGVPAVAHMSHDADGNVEEDGLAALEAFAEAEVAVTWCQVFPGGYSPELYARISEAGHEQALHYNAMGDADLASWGWPQFRAQHAWAQAVTGTDAIVSNKNHYTRWEGWTEFYTWCERVGIKIDESRGPSKQGTVGFPFGTAHLSFPIGDLSVHNRPMDVLNLPLHTQDLAWAGHLACRDVILDGAEAVHGVAHFLFHGPHLRGKPATRAACPEVARLARERGMEWWTAGRLSEWERARRGVRVTITEDADGWLVSVEAEQPISRAGLVLQLPGVDQAPTVAGEGAKVSEVIRHGRRFHELAVDLPAGSSSWRLTR</sequence>
<dbReference type="Proteomes" id="UP000569914">
    <property type="component" value="Unassembled WGS sequence"/>
</dbReference>
<dbReference type="InterPro" id="IPR029062">
    <property type="entry name" value="Class_I_gatase-like"/>
</dbReference>
<dbReference type="GO" id="GO:0005975">
    <property type="term" value="P:carbohydrate metabolic process"/>
    <property type="evidence" value="ECO:0007669"/>
    <property type="project" value="InterPro"/>
</dbReference>
<name>A0A7Y9I4D1_9ACTN</name>
<comment type="caution">
    <text evidence="1">The sequence shown here is derived from an EMBL/GenBank/DDBJ whole genome shotgun (WGS) entry which is preliminary data.</text>
</comment>
<evidence type="ECO:0000313" key="1">
    <source>
        <dbReference type="EMBL" id="NYE69816.1"/>
    </source>
</evidence>
<dbReference type="RefSeq" id="WP_218871086.1">
    <property type="nucleotide sequence ID" value="NZ_JACCBU010000001.1"/>
</dbReference>
<accession>A0A7Y9I4D1</accession>
<reference evidence="1 2" key="1">
    <citation type="submission" date="2020-07" db="EMBL/GenBank/DDBJ databases">
        <title>Sequencing the genomes of 1000 actinobacteria strains.</title>
        <authorList>
            <person name="Klenk H.-P."/>
        </authorList>
    </citation>
    <scope>NUCLEOTIDE SEQUENCE [LARGE SCALE GENOMIC DNA]</scope>
    <source>
        <strain evidence="1 2">DSM 22083</strain>
    </source>
</reference>
<gene>
    <name evidence="1" type="ORF">BKA15_001145</name>
</gene>
<dbReference type="CDD" id="cd03143">
    <property type="entry name" value="A4_beta-galactosidase_middle_domain"/>
    <property type="match status" value="1"/>
</dbReference>
<proteinExistence type="predicted"/>
<dbReference type="SUPFAM" id="SSF88713">
    <property type="entry name" value="Glycoside hydrolase/deacetylase"/>
    <property type="match status" value="1"/>
</dbReference>
<dbReference type="SUPFAM" id="SSF52317">
    <property type="entry name" value="Class I glutamine amidotransferase-like"/>
    <property type="match status" value="1"/>
</dbReference>